<dbReference type="Pfam" id="PF05400">
    <property type="entry name" value="FliT"/>
    <property type="match status" value="1"/>
</dbReference>
<evidence type="ECO:0000256" key="2">
    <source>
        <dbReference type="ARBA" id="ARBA00022490"/>
    </source>
</evidence>
<name>A0A437Q6V9_9GAMM</name>
<accession>A0A437Q6V9</accession>
<keyword evidence="6" id="KW-0282">Flagellum</keyword>
<evidence type="ECO:0000313" key="7">
    <source>
        <dbReference type="Proteomes" id="UP000282818"/>
    </source>
</evidence>
<proteinExistence type="predicted"/>
<dbReference type="EMBL" id="SACQ01000005">
    <property type="protein sequence ID" value="RVU30250.1"/>
    <property type="molecule type" value="Genomic_DNA"/>
</dbReference>
<organism evidence="6 7">
    <name type="scientific">Neptunomonas marina</name>
    <dbReference type="NCBI Taxonomy" id="1815562"/>
    <lineage>
        <taxon>Bacteria</taxon>
        <taxon>Pseudomonadati</taxon>
        <taxon>Pseudomonadota</taxon>
        <taxon>Gammaproteobacteria</taxon>
        <taxon>Oceanospirillales</taxon>
        <taxon>Oceanospirillaceae</taxon>
        <taxon>Neptunomonas</taxon>
    </lineage>
</organism>
<keyword evidence="6" id="KW-0969">Cilium</keyword>
<evidence type="ECO:0000313" key="6">
    <source>
        <dbReference type="EMBL" id="RVU30250.1"/>
    </source>
</evidence>
<dbReference type="GO" id="GO:0044781">
    <property type="term" value="P:bacterial-type flagellum organization"/>
    <property type="evidence" value="ECO:0007669"/>
    <property type="project" value="UniProtKB-KW"/>
</dbReference>
<evidence type="ECO:0000256" key="1">
    <source>
        <dbReference type="ARBA" id="ARBA00004514"/>
    </source>
</evidence>
<keyword evidence="3" id="KW-1005">Bacterial flagellum biogenesis</keyword>
<comment type="caution">
    <text evidence="6">The sequence shown here is derived from an EMBL/GenBank/DDBJ whole genome shotgun (WGS) entry which is preliminary data.</text>
</comment>
<evidence type="ECO:0000256" key="4">
    <source>
        <dbReference type="ARBA" id="ARBA00023186"/>
    </source>
</evidence>
<protein>
    <recommendedName>
        <fullName evidence="5">Flagellar protein FliT</fullName>
    </recommendedName>
</protein>
<dbReference type="InterPro" id="IPR008622">
    <property type="entry name" value="FliT"/>
</dbReference>
<evidence type="ECO:0000256" key="3">
    <source>
        <dbReference type="ARBA" id="ARBA00022795"/>
    </source>
</evidence>
<evidence type="ECO:0000256" key="5">
    <source>
        <dbReference type="ARBA" id="ARBA00093797"/>
    </source>
</evidence>
<dbReference type="AlphaFoldDB" id="A0A437Q6V9"/>
<keyword evidence="2" id="KW-0963">Cytoplasm</keyword>
<keyword evidence="4" id="KW-0143">Chaperone</keyword>
<dbReference type="Proteomes" id="UP000282818">
    <property type="component" value="Unassembled WGS sequence"/>
</dbReference>
<comment type="subcellular location">
    <subcellularLocation>
        <location evidence="1">Cytoplasm</location>
        <location evidence="1">Cytosol</location>
    </subcellularLocation>
</comment>
<keyword evidence="7" id="KW-1185">Reference proteome</keyword>
<sequence length="101" mass="11421">MHDLVKEALALSQKIRAAVEEKTWDEVEEMLAQREAILAQAATATPPSSEQESLAVDKALNDIRQLDSENVEFIRARQEELRKEQQAANKGKQMAKAYQQL</sequence>
<gene>
    <name evidence="6" type="ORF">EOE65_11400</name>
</gene>
<dbReference type="RefSeq" id="WP_127694446.1">
    <property type="nucleotide sequence ID" value="NZ_SACQ01000005.1"/>
</dbReference>
<keyword evidence="6" id="KW-0966">Cell projection</keyword>
<reference evidence="6 7" key="1">
    <citation type="submission" date="2019-01" db="EMBL/GenBank/DDBJ databases">
        <authorList>
            <person name="Chen W.-M."/>
        </authorList>
    </citation>
    <scope>NUCLEOTIDE SEQUENCE [LARGE SCALE GENOMIC DNA]</scope>
    <source>
        <strain evidence="6 7">HPM-16</strain>
    </source>
</reference>
<dbReference type="Gene3D" id="1.20.58.380">
    <property type="entry name" value="Flagellar protein flit"/>
    <property type="match status" value="1"/>
</dbReference>